<dbReference type="AlphaFoldDB" id="A0AAW8F4M3"/>
<comment type="caution">
    <text evidence="2">The sequence shown here is derived from an EMBL/GenBank/DDBJ whole genome shotgun (WGS) entry which is preliminary data.</text>
</comment>
<reference evidence="2" key="1">
    <citation type="submission" date="2023-07" db="EMBL/GenBank/DDBJ databases">
        <title>Comparative genomics of wheat-associated soil bacteria to identify genetic determinants of phenazine resistance.</title>
        <authorList>
            <person name="Mouncey N."/>
        </authorList>
    </citation>
    <scope>NUCLEOTIDE SEQUENCE</scope>
    <source>
        <strain evidence="2">V4I22</strain>
    </source>
</reference>
<evidence type="ECO:0000313" key="2">
    <source>
        <dbReference type="EMBL" id="MDQ0905026.1"/>
    </source>
</evidence>
<protein>
    <submittedName>
        <fullName evidence="2">AmiR/NasT family two-component response regulator</fullName>
    </submittedName>
</protein>
<dbReference type="Gene3D" id="1.10.10.10">
    <property type="entry name" value="Winged helix-like DNA-binding domain superfamily/Winged helix DNA-binding domain"/>
    <property type="match status" value="1"/>
</dbReference>
<organism evidence="2 3">
    <name type="scientific">Streptomyces canus</name>
    <dbReference type="NCBI Taxonomy" id="58343"/>
    <lineage>
        <taxon>Bacteria</taxon>
        <taxon>Bacillati</taxon>
        <taxon>Actinomycetota</taxon>
        <taxon>Actinomycetes</taxon>
        <taxon>Kitasatosporales</taxon>
        <taxon>Streptomycetaceae</taxon>
        <taxon>Streptomyces</taxon>
        <taxon>Streptomyces aurantiacus group</taxon>
    </lineage>
</organism>
<dbReference type="PIRSF" id="PIRSF010636">
    <property type="entry name" value="ANTAR_solo"/>
    <property type="match status" value="1"/>
</dbReference>
<gene>
    <name evidence="2" type="ORF">QFZ22_001011</name>
</gene>
<dbReference type="InterPro" id="IPR036388">
    <property type="entry name" value="WH-like_DNA-bd_sf"/>
</dbReference>
<dbReference type="InterPro" id="IPR024189">
    <property type="entry name" value="ANTAR_transcrpt_antiterm_reg"/>
</dbReference>
<dbReference type="EMBL" id="JAUSZV010000005">
    <property type="protein sequence ID" value="MDQ0905026.1"/>
    <property type="molecule type" value="Genomic_DNA"/>
</dbReference>
<accession>A0AAW8F4M3</accession>
<dbReference type="Pfam" id="PF03861">
    <property type="entry name" value="ANTAR"/>
    <property type="match status" value="1"/>
</dbReference>
<dbReference type="SMART" id="SM01012">
    <property type="entry name" value="ANTAR"/>
    <property type="match status" value="1"/>
</dbReference>
<sequence length="105" mass="11698">MSDDIELPLAERAELLRVETEQLKEALERRPVIDIARGVLMAAWSCTLEEAWEILVTVSQNTNTKVHAIAEAVIATTQQQPMPEHLQTQLTAAVAARRPRGDGRE</sequence>
<evidence type="ECO:0000259" key="1">
    <source>
        <dbReference type="PROSITE" id="PS50921"/>
    </source>
</evidence>
<dbReference type="SUPFAM" id="SSF52172">
    <property type="entry name" value="CheY-like"/>
    <property type="match status" value="1"/>
</dbReference>
<dbReference type="InterPro" id="IPR005561">
    <property type="entry name" value="ANTAR"/>
</dbReference>
<evidence type="ECO:0000313" key="3">
    <source>
        <dbReference type="Proteomes" id="UP001234216"/>
    </source>
</evidence>
<dbReference type="PROSITE" id="PS50921">
    <property type="entry name" value="ANTAR"/>
    <property type="match status" value="1"/>
</dbReference>
<dbReference type="GO" id="GO:0003723">
    <property type="term" value="F:RNA binding"/>
    <property type="evidence" value="ECO:0007669"/>
    <property type="project" value="InterPro"/>
</dbReference>
<dbReference type="Proteomes" id="UP001234216">
    <property type="component" value="Unassembled WGS sequence"/>
</dbReference>
<dbReference type="RefSeq" id="WP_306972531.1">
    <property type="nucleotide sequence ID" value="NZ_JAUSYQ010000002.1"/>
</dbReference>
<proteinExistence type="predicted"/>
<feature type="domain" description="ANTAR" evidence="1">
    <location>
        <begin position="13"/>
        <end position="74"/>
    </location>
</feature>
<dbReference type="InterPro" id="IPR011006">
    <property type="entry name" value="CheY-like_superfamily"/>
</dbReference>
<name>A0AAW8F4M3_9ACTN</name>